<dbReference type="InterPro" id="IPR009057">
    <property type="entry name" value="Homeodomain-like_sf"/>
</dbReference>
<organism evidence="6 7">
    <name type="scientific">Azohydromonas caseinilytica</name>
    <dbReference type="NCBI Taxonomy" id="2728836"/>
    <lineage>
        <taxon>Bacteria</taxon>
        <taxon>Pseudomonadati</taxon>
        <taxon>Pseudomonadota</taxon>
        <taxon>Betaproteobacteria</taxon>
        <taxon>Burkholderiales</taxon>
        <taxon>Sphaerotilaceae</taxon>
        <taxon>Azohydromonas</taxon>
    </lineage>
</organism>
<evidence type="ECO:0000256" key="1">
    <source>
        <dbReference type="ARBA" id="ARBA00023015"/>
    </source>
</evidence>
<keyword evidence="2 4" id="KW-0238">DNA-binding</keyword>
<dbReference type="PROSITE" id="PS50977">
    <property type="entry name" value="HTH_TETR_2"/>
    <property type="match status" value="1"/>
</dbReference>
<dbReference type="Pfam" id="PF00440">
    <property type="entry name" value="TetR_N"/>
    <property type="match status" value="1"/>
</dbReference>
<name>A0A848FD73_9BURK</name>
<dbReference type="Gene3D" id="1.10.357.10">
    <property type="entry name" value="Tetracycline Repressor, domain 2"/>
    <property type="match status" value="1"/>
</dbReference>
<evidence type="ECO:0000256" key="2">
    <source>
        <dbReference type="ARBA" id="ARBA00023125"/>
    </source>
</evidence>
<dbReference type="Proteomes" id="UP000574067">
    <property type="component" value="Unassembled WGS sequence"/>
</dbReference>
<dbReference type="RefSeq" id="WP_169162214.1">
    <property type="nucleotide sequence ID" value="NZ_JABBFW010000017.1"/>
</dbReference>
<dbReference type="PANTHER" id="PTHR47506">
    <property type="entry name" value="TRANSCRIPTIONAL REGULATORY PROTEIN"/>
    <property type="match status" value="1"/>
</dbReference>
<dbReference type="PANTHER" id="PTHR47506:SF1">
    <property type="entry name" value="HTH-TYPE TRANSCRIPTIONAL REGULATOR YJDC"/>
    <property type="match status" value="1"/>
</dbReference>
<gene>
    <name evidence="6" type="ORF">HHL10_20235</name>
</gene>
<dbReference type="SUPFAM" id="SSF46689">
    <property type="entry name" value="Homeodomain-like"/>
    <property type="match status" value="1"/>
</dbReference>
<dbReference type="AlphaFoldDB" id="A0A848FD73"/>
<proteinExistence type="predicted"/>
<reference evidence="6 7" key="1">
    <citation type="submission" date="2020-04" db="EMBL/GenBank/DDBJ databases">
        <title>Azohydromonas sp. isolated from soil.</title>
        <authorList>
            <person name="Dahal R.H."/>
        </authorList>
    </citation>
    <scope>NUCLEOTIDE SEQUENCE [LARGE SCALE GENOMIC DNA]</scope>
    <source>
        <strain evidence="6 7">G-1-1-14</strain>
    </source>
</reference>
<dbReference type="SUPFAM" id="SSF48498">
    <property type="entry name" value="Tetracyclin repressor-like, C-terminal domain"/>
    <property type="match status" value="1"/>
</dbReference>
<keyword evidence="7" id="KW-1185">Reference proteome</keyword>
<keyword evidence="1" id="KW-0805">Transcription regulation</keyword>
<evidence type="ECO:0000259" key="5">
    <source>
        <dbReference type="PROSITE" id="PS50977"/>
    </source>
</evidence>
<feature type="DNA-binding region" description="H-T-H motif" evidence="4">
    <location>
        <begin position="35"/>
        <end position="54"/>
    </location>
</feature>
<dbReference type="GO" id="GO:0003677">
    <property type="term" value="F:DNA binding"/>
    <property type="evidence" value="ECO:0007669"/>
    <property type="project" value="UniProtKB-UniRule"/>
</dbReference>
<dbReference type="EMBL" id="JABBFW010000017">
    <property type="protein sequence ID" value="NML17308.1"/>
    <property type="molecule type" value="Genomic_DNA"/>
</dbReference>
<dbReference type="InterPro" id="IPR001647">
    <property type="entry name" value="HTH_TetR"/>
</dbReference>
<dbReference type="InterPro" id="IPR036271">
    <property type="entry name" value="Tet_transcr_reg_TetR-rel_C_sf"/>
</dbReference>
<feature type="domain" description="HTH tetR-type" evidence="5">
    <location>
        <begin position="12"/>
        <end position="72"/>
    </location>
</feature>
<evidence type="ECO:0000313" key="7">
    <source>
        <dbReference type="Proteomes" id="UP000574067"/>
    </source>
</evidence>
<comment type="caution">
    <text evidence="6">The sequence shown here is derived from an EMBL/GenBank/DDBJ whole genome shotgun (WGS) entry which is preliminary data.</text>
</comment>
<evidence type="ECO:0000313" key="6">
    <source>
        <dbReference type="EMBL" id="NML17308.1"/>
    </source>
</evidence>
<dbReference type="PRINTS" id="PR00455">
    <property type="entry name" value="HTHTETR"/>
</dbReference>
<accession>A0A848FD73</accession>
<evidence type="ECO:0000256" key="4">
    <source>
        <dbReference type="PROSITE-ProRule" id="PRU00335"/>
    </source>
</evidence>
<keyword evidence="3" id="KW-0804">Transcription</keyword>
<evidence type="ECO:0000256" key="3">
    <source>
        <dbReference type="ARBA" id="ARBA00023163"/>
    </source>
</evidence>
<protein>
    <submittedName>
        <fullName evidence="6">TetR/AcrR family transcriptional regulator</fullName>
    </submittedName>
</protein>
<sequence>MATRRNAGPERRSARERLLAAADELFYEGGIHTVGIDRVIERAGVAKASLYDCFGSKDELVRAYLQARHEARKTRITQRVAHCATPREKLLGVFDGLREAMATPGFRGCAFTRVTAETQPSTGVKAVCDEARGWLRELFTSLAREAGVADPAALAQQLALLYDGALAASQFGAGTEAAETARGAAQVMLDAALAASRSVDLTPERHGSTHP</sequence>